<organism evidence="2 3">
    <name type="scientific">Candidatus Desulfacyla euxinica</name>
    <dbReference type="NCBI Taxonomy" id="2841693"/>
    <lineage>
        <taxon>Bacteria</taxon>
        <taxon>Deltaproteobacteria</taxon>
        <taxon>Candidatus Desulfacyla</taxon>
    </lineage>
</organism>
<dbReference type="AlphaFoldDB" id="A0A8J6N483"/>
<proteinExistence type="predicted"/>
<name>A0A8J6N483_9DELT</name>
<sequence length="319" mass="36312">MAHEVESMMYVGDTPWHGLGVAIPDGKKLSIEEAIVAAGLDWEVELRHIFTEDDEGSPHGILNHYVSCRKADNTVLGIVGKNYKPLQNRDAFRWFQPFLEGGEATIETAGSLKWGSRVWVLARIRRDPMIVGKEDIMRHYVLLSNSHDGSLAVRVGFTPIRVVCNNTLCFAHESKASRLLRVKHTSRVRENLEEIRETINLAQREFAETVDQYRRLASRQINSTDLVRYVRVVFGLKDRKRTPAQEKQEKIIPSVVRLFENGRGSRTAGTNYWGAYNAVNEYLNYFRGKTRDNTLNSLWFGQGAHLNKTALEVAMRLAA</sequence>
<dbReference type="EMBL" id="JACNJD010000374">
    <property type="protein sequence ID" value="MBC8179324.1"/>
    <property type="molecule type" value="Genomic_DNA"/>
</dbReference>
<evidence type="ECO:0000256" key="1">
    <source>
        <dbReference type="SAM" id="Coils"/>
    </source>
</evidence>
<evidence type="ECO:0000313" key="2">
    <source>
        <dbReference type="EMBL" id="MBC8179324.1"/>
    </source>
</evidence>
<gene>
    <name evidence="2" type="ORF">H8E19_18120</name>
</gene>
<comment type="caution">
    <text evidence="2">The sequence shown here is derived from an EMBL/GenBank/DDBJ whole genome shotgun (WGS) entry which is preliminary data.</text>
</comment>
<keyword evidence="1" id="KW-0175">Coiled coil</keyword>
<dbReference type="InterPro" id="IPR026325">
    <property type="entry name" value="DUF932"/>
</dbReference>
<dbReference type="Proteomes" id="UP000650524">
    <property type="component" value="Unassembled WGS sequence"/>
</dbReference>
<accession>A0A8J6N483</accession>
<reference evidence="2 3" key="1">
    <citation type="submission" date="2020-08" db="EMBL/GenBank/DDBJ databases">
        <title>Bridging the membrane lipid divide: bacteria of the FCB group superphylum have the potential to synthesize archaeal ether lipids.</title>
        <authorList>
            <person name="Villanueva L."/>
            <person name="Von Meijenfeldt F.A.B."/>
            <person name="Westbye A.B."/>
            <person name="Yadav S."/>
            <person name="Hopmans E.C."/>
            <person name="Dutilh B.E."/>
            <person name="Sinninghe Damste J.S."/>
        </authorList>
    </citation>
    <scope>NUCLEOTIDE SEQUENCE [LARGE SCALE GENOMIC DNA]</scope>
    <source>
        <strain evidence="2">NIOZ-UU27</strain>
    </source>
</reference>
<evidence type="ECO:0000313" key="3">
    <source>
        <dbReference type="Proteomes" id="UP000650524"/>
    </source>
</evidence>
<feature type="coiled-coil region" evidence="1">
    <location>
        <begin position="185"/>
        <end position="212"/>
    </location>
</feature>
<protein>
    <submittedName>
        <fullName evidence="2">DUF932 domain-containing protein</fullName>
    </submittedName>
</protein>
<dbReference type="InterPro" id="IPR017686">
    <property type="entry name" value="Phg/plasmid-like_prot"/>
</dbReference>
<dbReference type="NCBIfam" id="TIGR03299">
    <property type="entry name" value="LGT_TIGR03299"/>
    <property type="match status" value="1"/>
</dbReference>
<dbReference type="Pfam" id="PF06067">
    <property type="entry name" value="DUF932"/>
    <property type="match status" value="1"/>
</dbReference>